<dbReference type="InterPro" id="IPR025944">
    <property type="entry name" value="Sigma_54_int_dom_CS"/>
</dbReference>
<keyword evidence="6" id="KW-0597">Phosphoprotein</keyword>
<dbReference type="InterPro" id="IPR003593">
    <property type="entry name" value="AAA+_ATPase"/>
</dbReference>
<organism evidence="9 10">
    <name type="scientific">Ohtaekwangia kribbensis</name>
    <dbReference type="NCBI Taxonomy" id="688913"/>
    <lineage>
        <taxon>Bacteria</taxon>
        <taxon>Pseudomonadati</taxon>
        <taxon>Bacteroidota</taxon>
        <taxon>Cytophagia</taxon>
        <taxon>Cytophagales</taxon>
        <taxon>Fulvivirgaceae</taxon>
        <taxon>Ohtaekwangia</taxon>
    </lineage>
</organism>
<dbReference type="Gene3D" id="3.40.50.300">
    <property type="entry name" value="P-loop containing nucleotide triphosphate hydrolases"/>
    <property type="match status" value="1"/>
</dbReference>
<dbReference type="Gene3D" id="1.10.10.60">
    <property type="entry name" value="Homeodomain-like"/>
    <property type="match status" value="1"/>
</dbReference>
<dbReference type="InterPro" id="IPR058031">
    <property type="entry name" value="AAA_lid_NorR"/>
</dbReference>
<comment type="caution">
    <text evidence="9">The sequence shown here is derived from an EMBL/GenBank/DDBJ whole genome shotgun (WGS) entry which is preliminary data.</text>
</comment>
<dbReference type="InterPro" id="IPR009057">
    <property type="entry name" value="Homeodomain-like_sf"/>
</dbReference>
<dbReference type="InterPro" id="IPR011006">
    <property type="entry name" value="CheY-like_superfamily"/>
</dbReference>
<keyword evidence="1" id="KW-0547">Nucleotide-binding</keyword>
<dbReference type="InterPro" id="IPR025943">
    <property type="entry name" value="Sigma_54_int_dom_ATP-bd_2"/>
</dbReference>
<dbReference type="PANTHER" id="PTHR32071">
    <property type="entry name" value="TRANSCRIPTIONAL REGULATORY PROTEIN"/>
    <property type="match status" value="1"/>
</dbReference>
<dbReference type="SUPFAM" id="SSF52172">
    <property type="entry name" value="CheY-like"/>
    <property type="match status" value="1"/>
</dbReference>
<dbReference type="InterPro" id="IPR027417">
    <property type="entry name" value="P-loop_NTPase"/>
</dbReference>
<evidence type="ECO:0000259" key="7">
    <source>
        <dbReference type="PROSITE" id="PS50045"/>
    </source>
</evidence>
<dbReference type="CDD" id="cd00009">
    <property type="entry name" value="AAA"/>
    <property type="match status" value="1"/>
</dbReference>
<keyword evidence="4" id="KW-0238">DNA-binding</keyword>
<dbReference type="RefSeq" id="WP_377575632.1">
    <property type="nucleotide sequence ID" value="NZ_JBHTKA010000001.1"/>
</dbReference>
<gene>
    <name evidence="9" type="ORF">ACFQ21_04885</name>
</gene>
<feature type="domain" description="Response regulatory" evidence="8">
    <location>
        <begin position="6"/>
        <end position="125"/>
    </location>
</feature>
<dbReference type="SMART" id="SM00448">
    <property type="entry name" value="REC"/>
    <property type="match status" value="1"/>
</dbReference>
<dbReference type="SUPFAM" id="SSF46689">
    <property type="entry name" value="Homeodomain-like"/>
    <property type="match status" value="1"/>
</dbReference>
<name>A0ABW3JX99_9BACT</name>
<dbReference type="PROSITE" id="PS00688">
    <property type="entry name" value="SIGMA54_INTERACT_3"/>
    <property type="match status" value="1"/>
</dbReference>
<keyword evidence="10" id="KW-1185">Reference proteome</keyword>
<reference evidence="10" key="1">
    <citation type="journal article" date="2019" name="Int. J. Syst. Evol. Microbiol.">
        <title>The Global Catalogue of Microorganisms (GCM) 10K type strain sequencing project: providing services to taxonomists for standard genome sequencing and annotation.</title>
        <authorList>
            <consortium name="The Broad Institute Genomics Platform"/>
            <consortium name="The Broad Institute Genome Sequencing Center for Infectious Disease"/>
            <person name="Wu L."/>
            <person name="Ma J."/>
        </authorList>
    </citation>
    <scope>NUCLEOTIDE SEQUENCE [LARGE SCALE GENOMIC DNA]</scope>
    <source>
        <strain evidence="10">CCUG 58938</strain>
    </source>
</reference>
<evidence type="ECO:0000313" key="10">
    <source>
        <dbReference type="Proteomes" id="UP001597112"/>
    </source>
</evidence>
<evidence type="ECO:0000313" key="9">
    <source>
        <dbReference type="EMBL" id="MFD0998627.1"/>
    </source>
</evidence>
<sequence>MKAAGNILLVDDDEFVLLSVKLLLEPYFTSVKTISNPERIQALLDREQFDVVVLDMNFRQGDTTGNQGRFWLKKIKSIAPETQVILLTAYGDIHVAVESMKEGALDFIVKPWQNEKLLATVKTAHLLSQEKKKVKQLKSQQRSLASALDRHEPVIGISESILAIRKAIEKVAPTEADVLILGQNGTGKEIIAREIHRNSARANGIFMTVDVGSLSESLFESEMFGHRKGAFTDAKEDRAGRFEAAAGGTLFLDEIGNLSLSLQAKLLTVLQHKKVTRLGTHESIDLDVRIICATNGNLQAMVKEGKFREDLYYRINTVELTLPPLQDRAEDIPLLAEHFLSRFSHKYQKPYLKFTDDVIYTLQKYRWPGNIRELQHAVERAVIMCEGQQIESADFGTLQKQMSSEVTFEDFNLEKLEAWAIRKAIAKHHGNISHAADELGLSRGALYRRIQTYGI</sequence>
<dbReference type="Pfam" id="PF02954">
    <property type="entry name" value="HTH_8"/>
    <property type="match status" value="1"/>
</dbReference>
<dbReference type="EMBL" id="JBHTKA010000001">
    <property type="protein sequence ID" value="MFD0998627.1"/>
    <property type="molecule type" value="Genomic_DNA"/>
</dbReference>
<feature type="modified residue" description="4-aspartylphosphate" evidence="6">
    <location>
        <position position="55"/>
    </location>
</feature>
<evidence type="ECO:0000256" key="2">
    <source>
        <dbReference type="ARBA" id="ARBA00022840"/>
    </source>
</evidence>
<evidence type="ECO:0000256" key="5">
    <source>
        <dbReference type="ARBA" id="ARBA00023163"/>
    </source>
</evidence>
<dbReference type="PROSITE" id="PS50045">
    <property type="entry name" value="SIGMA54_INTERACT_4"/>
    <property type="match status" value="1"/>
</dbReference>
<evidence type="ECO:0000256" key="6">
    <source>
        <dbReference type="PROSITE-ProRule" id="PRU00169"/>
    </source>
</evidence>
<dbReference type="Pfam" id="PF00158">
    <property type="entry name" value="Sigma54_activat"/>
    <property type="match status" value="1"/>
</dbReference>
<dbReference type="PROSITE" id="PS00676">
    <property type="entry name" value="SIGMA54_INTERACT_2"/>
    <property type="match status" value="1"/>
</dbReference>
<proteinExistence type="predicted"/>
<evidence type="ECO:0000256" key="4">
    <source>
        <dbReference type="ARBA" id="ARBA00023125"/>
    </source>
</evidence>
<dbReference type="SMART" id="SM00382">
    <property type="entry name" value="AAA"/>
    <property type="match status" value="1"/>
</dbReference>
<keyword evidence="2" id="KW-0067">ATP-binding</keyword>
<dbReference type="Pfam" id="PF00072">
    <property type="entry name" value="Response_reg"/>
    <property type="match status" value="1"/>
</dbReference>
<keyword evidence="3" id="KW-0805">Transcription regulation</keyword>
<dbReference type="Proteomes" id="UP001597112">
    <property type="component" value="Unassembled WGS sequence"/>
</dbReference>
<dbReference type="PRINTS" id="PR01590">
    <property type="entry name" value="HTHFIS"/>
</dbReference>
<dbReference type="PANTHER" id="PTHR32071:SF113">
    <property type="entry name" value="ALGINATE BIOSYNTHESIS TRANSCRIPTIONAL REGULATORY PROTEIN ALGB"/>
    <property type="match status" value="1"/>
</dbReference>
<dbReference type="SUPFAM" id="SSF52540">
    <property type="entry name" value="P-loop containing nucleoside triphosphate hydrolases"/>
    <property type="match status" value="1"/>
</dbReference>
<dbReference type="Pfam" id="PF25601">
    <property type="entry name" value="AAA_lid_14"/>
    <property type="match status" value="1"/>
</dbReference>
<protein>
    <submittedName>
        <fullName evidence="9">Sigma-54-dependent transcriptional regulator</fullName>
    </submittedName>
</protein>
<dbReference type="PROSITE" id="PS50110">
    <property type="entry name" value="RESPONSE_REGULATORY"/>
    <property type="match status" value="1"/>
</dbReference>
<evidence type="ECO:0000256" key="1">
    <source>
        <dbReference type="ARBA" id="ARBA00022741"/>
    </source>
</evidence>
<dbReference type="Gene3D" id="1.10.8.60">
    <property type="match status" value="1"/>
</dbReference>
<dbReference type="InterPro" id="IPR002078">
    <property type="entry name" value="Sigma_54_int"/>
</dbReference>
<accession>A0ABW3JX99</accession>
<dbReference type="InterPro" id="IPR001789">
    <property type="entry name" value="Sig_transdc_resp-reg_receiver"/>
</dbReference>
<evidence type="ECO:0000256" key="3">
    <source>
        <dbReference type="ARBA" id="ARBA00023015"/>
    </source>
</evidence>
<feature type="domain" description="Sigma-54 factor interaction" evidence="7">
    <location>
        <begin position="154"/>
        <end position="383"/>
    </location>
</feature>
<dbReference type="Gene3D" id="3.40.50.2300">
    <property type="match status" value="1"/>
</dbReference>
<evidence type="ECO:0000259" key="8">
    <source>
        <dbReference type="PROSITE" id="PS50110"/>
    </source>
</evidence>
<dbReference type="InterPro" id="IPR002197">
    <property type="entry name" value="HTH_Fis"/>
</dbReference>
<keyword evidence="5" id="KW-0804">Transcription</keyword>